<dbReference type="Pfam" id="PF13673">
    <property type="entry name" value="Acetyltransf_10"/>
    <property type="match status" value="1"/>
</dbReference>
<protein>
    <recommendedName>
        <fullName evidence="2">Protein ElaA</fullName>
    </recommendedName>
</protein>
<dbReference type="RefSeq" id="WP_140233214.1">
    <property type="nucleotide sequence ID" value="NZ_CP041036.1"/>
</dbReference>
<dbReference type="GO" id="GO:0016747">
    <property type="term" value="F:acyltransferase activity, transferring groups other than amino-acyl groups"/>
    <property type="evidence" value="ECO:0007669"/>
    <property type="project" value="InterPro"/>
</dbReference>
<evidence type="ECO:0000259" key="3">
    <source>
        <dbReference type="PROSITE" id="PS51186"/>
    </source>
</evidence>
<dbReference type="InterPro" id="IPR000182">
    <property type="entry name" value="GNAT_dom"/>
</dbReference>
<dbReference type="CDD" id="cd04301">
    <property type="entry name" value="NAT_SF"/>
    <property type="match status" value="1"/>
</dbReference>
<dbReference type="FunFam" id="3.40.630.30:FF:000035">
    <property type="entry name" value="GNAT family N-acetyltransferase"/>
    <property type="match status" value="1"/>
</dbReference>
<name>A0A4Y5YBK8_9GAMM</name>
<sequence>MTVQWLDVGFSELTLEQLYGLLQLRVDVFVVEQNCPYSELDGKDKHPQTRHLLGVNEQGDIEAYSRVLAPDISYPQASIGRVAVTKSARGQGVANQLMQRAIAIAKHRWPEDHIQIGAQDYLRHFYQQLGFVVNSDVYLEDGIEHLDMLLMYKTKET</sequence>
<keyword evidence="5" id="KW-1185">Reference proteome</keyword>
<evidence type="ECO:0000313" key="4">
    <source>
        <dbReference type="EMBL" id="QDE29923.1"/>
    </source>
</evidence>
<reference evidence="4 5" key="1">
    <citation type="submission" date="2019-06" db="EMBL/GenBank/DDBJ databases">
        <title>The genome of Shewanella sp. SM1901.</title>
        <authorList>
            <person name="Cha Q."/>
        </authorList>
    </citation>
    <scope>NUCLEOTIDE SEQUENCE [LARGE SCALE GENOMIC DNA]</scope>
    <source>
        <strain evidence="4 5">SM1901</strain>
    </source>
</reference>
<evidence type="ECO:0000256" key="2">
    <source>
        <dbReference type="ARBA" id="ARBA00072224"/>
    </source>
</evidence>
<dbReference type="PROSITE" id="PS51186">
    <property type="entry name" value="GNAT"/>
    <property type="match status" value="1"/>
</dbReference>
<dbReference type="EMBL" id="CP041036">
    <property type="protein sequence ID" value="QDE29923.1"/>
    <property type="molecule type" value="Genomic_DNA"/>
</dbReference>
<dbReference type="InterPro" id="IPR016181">
    <property type="entry name" value="Acyl_CoA_acyltransferase"/>
</dbReference>
<accession>A0A4Y5YBK8</accession>
<organism evidence="4 5">
    <name type="scientific">Shewanella polaris</name>
    <dbReference type="NCBI Taxonomy" id="2588449"/>
    <lineage>
        <taxon>Bacteria</taxon>
        <taxon>Pseudomonadati</taxon>
        <taxon>Pseudomonadota</taxon>
        <taxon>Gammaproteobacteria</taxon>
        <taxon>Alteromonadales</taxon>
        <taxon>Shewanellaceae</taxon>
        <taxon>Shewanella</taxon>
    </lineage>
</organism>
<keyword evidence="4" id="KW-0808">Transferase</keyword>
<dbReference type="SUPFAM" id="SSF55729">
    <property type="entry name" value="Acyl-CoA N-acyltransferases (Nat)"/>
    <property type="match status" value="1"/>
</dbReference>
<proteinExistence type="inferred from homology"/>
<feature type="domain" description="N-acetyltransferase" evidence="3">
    <location>
        <begin position="8"/>
        <end position="156"/>
    </location>
</feature>
<dbReference type="Gene3D" id="3.40.630.30">
    <property type="match status" value="1"/>
</dbReference>
<evidence type="ECO:0000256" key="1">
    <source>
        <dbReference type="ARBA" id="ARBA00009623"/>
    </source>
</evidence>
<dbReference type="AlphaFoldDB" id="A0A4Y5YBK8"/>
<evidence type="ECO:0000313" key="5">
    <source>
        <dbReference type="Proteomes" id="UP000319809"/>
    </source>
</evidence>
<gene>
    <name evidence="4" type="ORF">FH971_02415</name>
</gene>
<dbReference type="Proteomes" id="UP000319809">
    <property type="component" value="Chromosome"/>
</dbReference>
<dbReference type="KEGG" id="spol:FH971_02415"/>
<comment type="similarity">
    <text evidence="1">Belongs to the UPF0039 (ElaA) family.</text>
</comment>